<keyword evidence="2" id="KW-1003">Cell membrane</keyword>
<dbReference type="InterPro" id="IPR051791">
    <property type="entry name" value="Pra-immunoreactive"/>
</dbReference>
<evidence type="ECO:0000256" key="7">
    <source>
        <dbReference type="SAM" id="Phobius"/>
    </source>
</evidence>
<dbReference type="RefSeq" id="WP_330157192.1">
    <property type="nucleotide sequence ID" value="NZ_BAAAJA010000043.1"/>
</dbReference>
<gene>
    <name evidence="9" type="ORF">Q8A49_05480</name>
</gene>
<evidence type="ECO:0000256" key="6">
    <source>
        <dbReference type="SAM" id="MobiDB-lite"/>
    </source>
</evidence>
<dbReference type="PANTHER" id="PTHR36115">
    <property type="entry name" value="PROLINE-RICH ANTIGEN HOMOLOG-RELATED"/>
    <property type="match status" value="1"/>
</dbReference>
<dbReference type="EMBL" id="JAUUCC010000009">
    <property type="protein sequence ID" value="MEE2049944.1"/>
    <property type="molecule type" value="Genomic_DNA"/>
</dbReference>
<evidence type="ECO:0000256" key="3">
    <source>
        <dbReference type="ARBA" id="ARBA00022692"/>
    </source>
</evidence>
<keyword evidence="4 7" id="KW-1133">Transmembrane helix</keyword>
<protein>
    <submittedName>
        <fullName evidence="9">RDD family protein</fullName>
    </submittedName>
</protein>
<comment type="subcellular location">
    <subcellularLocation>
        <location evidence="1">Cell membrane</location>
        <topology evidence="1">Multi-pass membrane protein</topology>
    </subcellularLocation>
</comment>
<feature type="domain" description="RDD" evidence="8">
    <location>
        <begin position="58"/>
        <end position="217"/>
    </location>
</feature>
<name>A0ABU7KKX4_9ACTN</name>
<dbReference type="PANTHER" id="PTHR36115:SF6">
    <property type="entry name" value="PROLINE-RICH ANTIGEN HOMOLOG"/>
    <property type="match status" value="1"/>
</dbReference>
<feature type="compositionally biased region" description="Basic and acidic residues" evidence="6">
    <location>
        <begin position="10"/>
        <end position="31"/>
    </location>
</feature>
<evidence type="ECO:0000256" key="2">
    <source>
        <dbReference type="ARBA" id="ARBA00022475"/>
    </source>
</evidence>
<dbReference type="InterPro" id="IPR010432">
    <property type="entry name" value="RDD"/>
</dbReference>
<reference evidence="9 10" key="1">
    <citation type="submission" date="2023-07" db="EMBL/GenBank/DDBJ databases">
        <authorList>
            <person name="Girao M."/>
            <person name="Carvalho M.F."/>
        </authorList>
    </citation>
    <scope>NUCLEOTIDE SEQUENCE [LARGE SCALE GENOMIC DNA]</scope>
    <source>
        <strain evidence="9 10">66/93</strain>
    </source>
</reference>
<sequence length="233" mass="24975">MNAPPPGSEHGVRPDGRQEPPHDRAHGHAPEDPAATTVPGGGHSAPSATSGPERLYPLAGWRTRVVARLIDLVLVALPALLIGLVVTLAWVGVQQVSNGSTQGIEDRYPVFLSVIWFAFHTGYETFALARRHQTLGKRRMGLKVAPVEGTGSLGAVRITALVVRAALPALPFLFVYLLFFALGWLWWLLVAVMAVLTGGMAAWNRPNRQGLHDRIAGTVVLDVADPQAHPPAP</sequence>
<evidence type="ECO:0000259" key="8">
    <source>
        <dbReference type="Pfam" id="PF06271"/>
    </source>
</evidence>
<accession>A0ABU7KKX4</accession>
<keyword evidence="3 7" id="KW-0812">Transmembrane</keyword>
<comment type="caution">
    <text evidence="9">The sequence shown here is derived from an EMBL/GenBank/DDBJ whole genome shotgun (WGS) entry which is preliminary data.</text>
</comment>
<evidence type="ECO:0000313" key="10">
    <source>
        <dbReference type="Proteomes" id="UP001348641"/>
    </source>
</evidence>
<feature type="transmembrane region" description="Helical" evidence="7">
    <location>
        <begin position="185"/>
        <end position="204"/>
    </location>
</feature>
<keyword evidence="5 7" id="KW-0472">Membrane</keyword>
<evidence type="ECO:0000256" key="5">
    <source>
        <dbReference type="ARBA" id="ARBA00023136"/>
    </source>
</evidence>
<evidence type="ECO:0000256" key="4">
    <source>
        <dbReference type="ARBA" id="ARBA00022989"/>
    </source>
</evidence>
<dbReference type="Proteomes" id="UP001348641">
    <property type="component" value="Unassembled WGS sequence"/>
</dbReference>
<dbReference type="Pfam" id="PF06271">
    <property type="entry name" value="RDD"/>
    <property type="match status" value="1"/>
</dbReference>
<feature type="region of interest" description="Disordered" evidence="6">
    <location>
        <begin position="1"/>
        <end position="53"/>
    </location>
</feature>
<feature type="transmembrane region" description="Helical" evidence="7">
    <location>
        <begin position="110"/>
        <end position="129"/>
    </location>
</feature>
<evidence type="ECO:0000256" key="1">
    <source>
        <dbReference type="ARBA" id="ARBA00004651"/>
    </source>
</evidence>
<feature type="transmembrane region" description="Helical" evidence="7">
    <location>
        <begin position="161"/>
        <end position="179"/>
    </location>
</feature>
<evidence type="ECO:0000313" key="9">
    <source>
        <dbReference type="EMBL" id="MEE2049944.1"/>
    </source>
</evidence>
<feature type="transmembrane region" description="Helical" evidence="7">
    <location>
        <begin position="69"/>
        <end position="90"/>
    </location>
</feature>
<organism evidence="9 10">
    <name type="scientific">Nocardiopsis tropica</name>
    <dbReference type="NCBI Taxonomy" id="109330"/>
    <lineage>
        <taxon>Bacteria</taxon>
        <taxon>Bacillati</taxon>
        <taxon>Actinomycetota</taxon>
        <taxon>Actinomycetes</taxon>
        <taxon>Streptosporangiales</taxon>
        <taxon>Nocardiopsidaceae</taxon>
        <taxon>Nocardiopsis</taxon>
    </lineage>
</organism>
<proteinExistence type="predicted"/>